<evidence type="ECO:0000259" key="9">
    <source>
        <dbReference type="PROSITE" id="PS50853"/>
    </source>
</evidence>
<evidence type="ECO:0000313" key="10">
    <source>
        <dbReference type="EMBL" id="THF74057.1"/>
    </source>
</evidence>
<dbReference type="Pfam" id="PF00082">
    <property type="entry name" value="Peptidase_S8"/>
    <property type="match status" value="1"/>
</dbReference>
<evidence type="ECO:0000256" key="7">
    <source>
        <dbReference type="RuleBase" id="RU003355"/>
    </source>
</evidence>
<evidence type="ECO:0000256" key="2">
    <source>
        <dbReference type="ARBA" id="ARBA00022670"/>
    </source>
</evidence>
<dbReference type="InterPro" id="IPR034202">
    <property type="entry name" value="Subtilisin_Carlsberg-like"/>
</dbReference>
<dbReference type="PANTHER" id="PTHR43806">
    <property type="entry name" value="PEPTIDASE S8"/>
    <property type="match status" value="1"/>
</dbReference>
<proteinExistence type="inferred from homology"/>
<dbReference type="SMART" id="SM00060">
    <property type="entry name" value="FN3"/>
    <property type="match status" value="3"/>
</dbReference>
<dbReference type="PROSITE" id="PS50853">
    <property type="entry name" value="FN3"/>
    <property type="match status" value="3"/>
</dbReference>
<dbReference type="GO" id="GO:0046872">
    <property type="term" value="F:metal ion binding"/>
    <property type="evidence" value="ECO:0007669"/>
    <property type="project" value="UniProtKB-KW"/>
</dbReference>
<keyword evidence="5 6" id="KW-0720">Serine protease</keyword>
<dbReference type="InterPro" id="IPR036852">
    <property type="entry name" value="Peptidase_S8/S53_dom_sf"/>
</dbReference>
<keyword evidence="2 6" id="KW-0645">Protease</keyword>
<dbReference type="SUPFAM" id="SSF54897">
    <property type="entry name" value="Protease propeptides/inhibitors"/>
    <property type="match status" value="1"/>
</dbReference>
<reference evidence="10 11" key="1">
    <citation type="submission" date="2019-04" db="EMBL/GenBank/DDBJ databases">
        <title>Cohnella sp. nov. isolated from preserved vegetables.</title>
        <authorList>
            <person name="Lin S.-Y."/>
            <person name="Hung M.-H."/>
            <person name="Young C.-C."/>
        </authorList>
    </citation>
    <scope>NUCLEOTIDE SEQUENCE [LARGE SCALE GENOMIC DNA]</scope>
    <source>
        <strain evidence="10 11">CC-MHH1044</strain>
    </source>
</reference>
<dbReference type="Pfam" id="PF00041">
    <property type="entry name" value="fn3"/>
    <property type="match status" value="3"/>
</dbReference>
<organism evidence="10 11">
    <name type="scientific">Cohnella fermenti</name>
    <dbReference type="NCBI Taxonomy" id="2565925"/>
    <lineage>
        <taxon>Bacteria</taxon>
        <taxon>Bacillati</taxon>
        <taxon>Bacillota</taxon>
        <taxon>Bacilli</taxon>
        <taxon>Bacillales</taxon>
        <taxon>Paenibacillaceae</taxon>
        <taxon>Cohnella</taxon>
    </lineage>
</organism>
<feature type="chain" id="PRO_5020428038" description="Fibronectin type-III domain-containing protein" evidence="8">
    <location>
        <begin position="31"/>
        <end position="793"/>
    </location>
</feature>
<dbReference type="InterPro" id="IPR050131">
    <property type="entry name" value="Peptidase_S8_subtilisin-like"/>
</dbReference>
<accession>A0A4V3WDY2</accession>
<dbReference type="Gene3D" id="2.60.40.10">
    <property type="entry name" value="Immunoglobulins"/>
    <property type="match status" value="3"/>
</dbReference>
<dbReference type="Gene3D" id="3.40.50.200">
    <property type="entry name" value="Peptidase S8/S53 domain"/>
    <property type="match status" value="1"/>
</dbReference>
<dbReference type="PANTHER" id="PTHR43806:SF11">
    <property type="entry name" value="CEREVISIN-RELATED"/>
    <property type="match status" value="1"/>
</dbReference>
<keyword evidence="8" id="KW-0732">Signal</keyword>
<dbReference type="InterPro" id="IPR003961">
    <property type="entry name" value="FN3_dom"/>
</dbReference>
<dbReference type="InterPro" id="IPR022398">
    <property type="entry name" value="Peptidase_S8_His-AS"/>
</dbReference>
<keyword evidence="11" id="KW-1185">Reference proteome</keyword>
<feature type="active site" description="Charge relay system" evidence="6">
    <location>
        <position position="153"/>
    </location>
</feature>
<dbReference type="InterPro" id="IPR013783">
    <property type="entry name" value="Ig-like_fold"/>
</dbReference>
<keyword evidence="4 6" id="KW-0378">Hydrolase</keyword>
<feature type="active site" description="Charge relay system" evidence="6">
    <location>
        <position position="338"/>
    </location>
</feature>
<dbReference type="PROSITE" id="PS00137">
    <property type="entry name" value="SUBTILASE_HIS"/>
    <property type="match status" value="1"/>
</dbReference>
<feature type="domain" description="Fibronectin type-III" evidence="9">
    <location>
        <begin position="516"/>
        <end position="601"/>
    </location>
</feature>
<sequence>MTVSIRFFRFTIGLLIALLLFVAPHSFVEAANQTTAKTTKEYLISFKQNAQPQNILKTRKVKHQQKGKFQKQNTIIVELDQEELAQLRADANVAFIEPNSEVSIQNIEIAESTATEGEGDIVDSLSWGNVAIGANMLVDEDMKGDGVKIAILDTGISSHLDLNIAGGTNFVEGVTGYADDNGHGTHVAGTIAAKDNNSGIVGIAPGASIYAVKVLKANGTGTYAQVIQGIEWAIENHMDIISMSFTGADESEALHQAIQEANDAGIVLVAAAGNLGAGTETEMYPALFDEVISVGASTQSNVRANLSSTGSQLDLVAPGVDIYSTSSNGGYEFRSGTSMAVPHVTASAAVLLSKYPEMDVAGIKNLLYSSATVLGTTHEYGHGLVNLAKAMGVVDSALPPFDVNSSDDTLPEAPGAGEVSISSITRGASFNLSTTTPSYPAGVTKYTKLVVGVDGPSSVRKCEATYVTSYSVGSTAPSPALSCSTSSSWPLGAYDVKFTFFYSGGTITITNTFALEPEAPTVTIGTRTRTSIAFTWNPVNDIKSYKILKGGTLVGTTAGTSYTLSNLSPSTSYLIQVKAVYPDDSNSGVISSPLYASTLAPLTAPNAPSVTNATANSFYVSWNSVSGVSNYKILIDGALYSTVSTTGATVSGLNPNTPYSVQVKAVDPYDSTSGAISPVTTAYTTKAAGPTGLSSSFVTTNTIKVKWDAVSGATSYTVIIIKPTGTLSYNVTTNVYTFSGLVAGTTYTIQVNANNSLVSQISVVTEGKGALPATIPLSINGTIHTARPSNLLP</sequence>
<dbReference type="PROSITE" id="PS51892">
    <property type="entry name" value="SUBTILASE"/>
    <property type="match status" value="1"/>
</dbReference>
<feature type="active site" description="Charge relay system" evidence="6">
    <location>
        <position position="183"/>
    </location>
</feature>
<feature type="domain" description="Fibronectin type-III" evidence="9">
    <location>
        <begin position="689"/>
        <end position="778"/>
    </location>
</feature>
<evidence type="ECO:0000256" key="6">
    <source>
        <dbReference type="PROSITE-ProRule" id="PRU01240"/>
    </source>
</evidence>
<keyword evidence="3" id="KW-0479">Metal-binding</keyword>
<feature type="signal peptide" evidence="8">
    <location>
        <begin position="1"/>
        <end position="30"/>
    </location>
</feature>
<dbReference type="GO" id="GO:0004252">
    <property type="term" value="F:serine-type endopeptidase activity"/>
    <property type="evidence" value="ECO:0007669"/>
    <property type="project" value="UniProtKB-UniRule"/>
</dbReference>
<dbReference type="GO" id="GO:0006508">
    <property type="term" value="P:proteolysis"/>
    <property type="evidence" value="ECO:0007669"/>
    <property type="project" value="UniProtKB-KW"/>
</dbReference>
<evidence type="ECO:0000256" key="3">
    <source>
        <dbReference type="ARBA" id="ARBA00022723"/>
    </source>
</evidence>
<evidence type="ECO:0000313" key="11">
    <source>
        <dbReference type="Proteomes" id="UP000310636"/>
    </source>
</evidence>
<dbReference type="PROSITE" id="PS00138">
    <property type="entry name" value="SUBTILASE_SER"/>
    <property type="match status" value="1"/>
</dbReference>
<dbReference type="InterPro" id="IPR015500">
    <property type="entry name" value="Peptidase_S8_subtilisin-rel"/>
</dbReference>
<gene>
    <name evidence="10" type="ORF">E6C55_26570</name>
</gene>
<evidence type="ECO:0000256" key="5">
    <source>
        <dbReference type="ARBA" id="ARBA00022825"/>
    </source>
</evidence>
<protein>
    <recommendedName>
        <fullName evidence="9">Fibronectin type-III domain-containing protein</fullName>
    </recommendedName>
</protein>
<comment type="similarity">
    <text evidence="1 6 7">Belongs to the peptidase S8 family.</text>
</comment>
<feature type="domain" description="Fibronectin type-III" evidence="9">
    <location>
        <begin position="604"/>
        <end position="688"/>
    </location>
</feature>
<dbReference type="PROSITE" id="PS00136">
    <property type="entry name" value="SUBTILASE_ASP"/>
    <property type="match status" value="1"/>
</dbReference>
<dbReference type="SUPFAM" id="SSF52743">
    <property type="entry name" value="Subtilisin-like"/>
    <property type="match status" value="1"/>
</dbReference>
<dbReference type="PRINTS" id="PR00723">
    <property type="entry name" value="SUBTILISIN"/>
</dbReference>
<dbReference type="OrthoDB" id="9798386at2"/>
<evidence type="ECO:0000256" key="4">
    <source>
        <dbReference type="ARBA" id="ARBA00022801"/>
    </source>
</evidence>
<dbReference type="RefSeq" id="WP_136372869.1">
    <property type="nucleotide sequence ID" value="NZ_SSOB01000045.1"/>
</dbReference>
<dbReference type="InterPro" id="IPR023828">
    <property type="entry name" value="Peptidase_S8_Ser-AS"/>
</dbReference>
<dbReference type="InterPro" id="IPR023827">
    <property type="entry name" value="Peptidase_S8_Asp-AS"/>
</dbReference>
<evidence type="ECO:0000256" key="8">
    <source>
        <dbReference type="SAM" id="SignalP"/>
    </source>
</evidence>
<dbReference type="CDD" id="cd07477">
    <property type="entry name" value="Peptidases_S8_Subtilisin_subset"/>
    <property type="match status" value="1"/>
</dbReference>
<dbReference type="CDD" id="cd00063">
    <property type="entry name" value="FN3"/>
    <property type="match status" value="3"/>
</dbReference>
<dbReference type="InterPro" id="IPR036116">
    <property type="entry name" value="FN3_sf"/>
</dbReference>
<dbReference type="SUPFAM" id="SSF49265">
    <property type="entry name" value="Fibronectin type III"/>
    <property type="match status" value="2"/>
</dbReference>
<dbReference type="InterPro" id="IPR000209">
    <property type="entry name" value="Peptidase_S8/S53_dom"/>
</dbReference>
<name>A0A4V3WDY2_9BACL</name>
<evidence type="ECO:0000256" key="1">
    <source>
        <dbReference type="ARBA" id="ARBA00011073"/>
    </source>
</evidence>
<dbReference type="EMBL" id="SSOB01000045">
    <property type="protein sequence ID" value="THF74057.1"/>
    <property type="molecule type" value="Genomic_DNA"/>
</dbReference>
<dbReference type="Gene3D" id="3.30.70.80">
    <property type="entry name" value="Peptidase S8 propeptide/proteinase inhibitor I9"/>
    <property type="match status" value="1"/>
</dbReference>
<dbReference type="Proteomes" id="UP000310636">
    <property type="component" value="Unassembled WGS sequence"/>
</dbReference>
<comment type="caution">
    <text evidence="10">The sequence shown here is derived from an EMBL/GenBank/DDBJ whole genome shotgun (WGS) entry which is preliminary data.</text>
</comment>
<dbReference type="AlphaFoldDB" id="A0A4V3WDY2"/>
<dbReference type="InterPro" id="IPR037045">
    <property type="entry name" value="S8pro/Inhibitor_I9_sf"/>
</dbReference>